<comment type="caution">
    <text evidence="2">The sequence shown here is derived from an EMBL/GenBank/DDBJ whole genome shotgun (WGS) entry which is preliminary data.</text>
</comment>
<evidence type="ECO:0000256" key="1">
    <source>
        <dbReference type="SAM" id="SignalP"/>
    </source>
</evidence>
<sequence length="48" mass="4675">MKVTLQFRLIAMALAAAPALFGLGKDQAEALTGAVLASSAGSPTSGGN</sequence>
<proteinExistence type="predicted"/>
<evidence type="ECO:0000313" key="2">
    <source>
        <dbReference type="EMBL" id="MCW1925864.1"/>
    </source>
</evidence>
<feature type="signal peptide" evidence="1">
    <location>
        <begin position="1"/>
        <end position="21"/>
    </location>
</feature>
<keyword evidence="3" id="KW-1185">Reference proteome</keyword>
<keyword evidence="1" id="KW-0732">Signal</keyword>
<accession>A0ABT3GQR6</accession>
<reference evidence="2 3" key="1">
    <citation type="submission" date="2022-10" db="EMBL/GenBank/DDBJ databases">
        <title>Luteolibacter arcticus strain CCTCC AB 2014275, whole genome shotgun sequencing project.</title>
        <authorList>
            <person name="Zhao G."/>
            <person name="Shen L."/>
        </authorList>
    </citation>
    <scope>NUCLEOTIDE SEQUENCE [LARGE SCALE GENOMIC DNA]</scope>
    <source>
        <strain evidence="2 3">CCTCC AB 2014275</strain>
    </source>
</reference>
<organism evidence="2 3">
    <name type="scientific">Luteolibacter arcticus</name>
    <dbReference type="NCBI Taxonomy" id="1581411"/>
    <lineage>
        <taxon>Bacteria</taxon>
        <taxon>Pseudomonadati</taxon>
        <taxon>Verrucomicrobiota</taxon>
        <taxon>Verrucomicrobiia</taxon>
        <taxon>Verrucomicrobiales</taxon>
        <taxon>Verrucomicrobiaceae</taxon>
        <taxon>Luteolibacter</taxon>
    </lineage>
</organism>
<dbReference type="Proteomes" id="UP001320876">
    <property type="component" value="Unassembled WGS sequence"/>
</dbReference>
<name>A0ABT3GQR6_9BACT</name>
<protein>
    <submittedName>
        <fullName evidence="2">Uncharacterized protein</fullName>
    </submittedName>
</protein>
<feature type="chain" id="PRO_5046271057" evidence="1">
    <location>
        <begin position="22"/>
        <end position="48"/>
    </location>
</feature>
<gene>
    <name evidence="2" type="ORF">OKA05_25115</name>
</gene>
<dbReference type="RefSeq" id="WP_264489971.1">
    <property type="nucleotide sequence ID" value="NZ_JAPDDT010000018.1"/>
</dbReference>
<dbReference type="EMBL" id="JAPDDT010000018">
    <property type="protein sequence ID" value="MCW1925864.1"/>
    <property type="molecule type" value="Genomic_DNA"/>
</dbReference>
<evidence type="ECO:0000313" key="3">
    <source>
        <dbReference type="Proteomes" id="UP001320876"/>
    </source>
</evidence>